<accession>A0AA43P756</accession>
<dbReference type="Pfam" id="PF08230">
    <property type="entry name" value="CW_7"/>
    <property type="match status" value="1"/>
</dbReference>
<dbReference type="SMART" id="SM01095">
    <property type="entry name" value="Cpl-7"/>
    <property type="match status" value="1"/>
</dbReference>
<name>A0AA43P756_9BIFI</name>
<dbReference type="GO" id="GO:0016998">
    <property type="term" value="P:cell wall macromolecule catabolic process"/>
    <property type="evidence" value="ECO:0007669"/>
    <property type="project" value="InterPro"/>
</dbReference>
<dbReference type="InterPro" id="IPR002053">
    <property type="entry name" value="Glyco_hydro_25"/>
</dbReference>
<dbReference type="CDD" id="cd00118">
    <property type="entry name" value="LysM"/>
    <property type="match status" value="1"/>
</dbReference>
<sequence>MTSPTKRHQSHSNWIRVFVNRVHERTGVWPLGYVSAAFIPQIPADVRANCGLWVAQYANNNPTGWQPRPWNYGKYGEAMRQYTSNGRINGYNGPLDLNYFRGIREQWDKYANPSKTAKPSPTPAPQPAPSVDYEALATATIRGDYGNGEARKAALGANYGPVMRIVNQRLDRSAAYATAASTRSVSVTVRSGDTMSGIAKRTGLWPVTAWSVPSGNINLIYPGNVVTYQGAATAASSGSAATGGRVHVVKSGETLSGIFGANGCQRVAQLNNLANPNLIYPGQRLRY</sequence>
<feature type="domain" description="LysM" evidence="3">
    <location>
        <begin position="246"/>
        <end position="286"/>
    </location>
</feature>
<dbReference type="Pfam" id="PF01476">
    <property type="entry name" value="LysM"/>
    <property type="match status" value="2"/>
</dbReference>
<feature type="domain" description="Cpl-7 lysozyme C-terminal" evidence="4">
    <location>
        <begin position="133"/>
        <end position="171"/>
    </location>
</feature>
<proteinExistence type="inferred from homology"/>
<dbReference type="Pfam" id="PF01183">
    <property type="entry name" value="Glyco_hydro_25"/>
    <property type="match status" value="1"/>
</dbReference>
<reference evidence="5" key="1">
    <citation type="submission" date="2022-09" db="EMBL/GenBank/DDBJ databases">
        <authorList>
            <person name="Orihara K."/>
        </authorList>
    </citation>
    <scope>NUCLEOTIDE SEQUENCE</scope>
    <source>
        <strain evidence="5">YIT 13062</strain>
    </source>
</reference>
<gene>
    <name evidence="5" type="ORF">OB951_05420</name>
</gene>
<dbReference type="Gene3D" id="3.10.350.10">
    <property type="entry name" value="LysM domain"/>
    <property type="match status" value="1"/>
</dbReference>
<organism evidence="5 6">
    <name type="scientific">Bifidobacterium catenulatum subsp. kashiwanohense</name>
    <dbReference type="NCBI Taxonomy" id="630129"/>
    <lineage>
        <taxon>Bacteria</taxon>
        <taxon>Bacillati</taxon>
        <taxon>Actinomycetota</taxon>
        <taxon>Actinomycetes</taxon>
        <taxon>Bifidobacteriales</taxon>
        <taxon>Bifidobacteriaceae</taxon>
        <taxon>Bifidobacterium</taxon>
    </lineage>
</organism>
<dbReference type="SUPFAM" id="SSF54106">
    <property type="entry name" value="LysM domain"/>
    <property type="match status" value="1"/>
</dbReference>
<dbReference type="GO" id="GO:0009253">
    <property type="term" value="P:peptidoglycan catabolic process"/>
    <property type="evidence" value="ECO:0007669"/>
    <property type="project" value="InterPro"/>
</dbReference>
<evidence type="ECO:0000259" key="3">
    <source>
        <dbReference type="SMART" id="SM00257"/>
    </source>
</evidence>
<dbReference type="RefSeq" id="WP_281097719.1">
    <property type="nucleotide sequence ID" value="NZ_JAOPLY010000005.1"/>
</dbReference>
<feature type="region of interest" description="Disordered" evidence="2">
    <location>
        <begin position="111"/>
        <end position="130"/>
    </location>
</feature>
<feature type="domain" description="LysM" evidence="3">
    <location>
        <begin position="186"/>
        <end position="229"/>
    </location>
</feature>
<dbReference type="InterPro" id="IPR018392">
    <property type="entry name" value="LysM"/>
</dbReference>
<dbReference type="Gene3D" id="3.20.20.80">
    <property type="entry name" value="Glycosidases"/>
    <property type="match status" value="1"/>
</dbReference>
<protein>
    <submittedName>
        <fullName evidence="5">LysM peptidoglycan-binding domain-containing protein</fullName>
    </submittedName>
</protein>
<evidence type="ECO:0000313" key="6">
    <source>
        <dbReference type="Proteomes" id="UP001161916"/>
    </source>
</evidence>
<reference evidence="5" key="2">
    <citation type="journal article" date="2023" name="Gut Microbes">
        <title>Characterization of Bifidobacterium kashiwanohense that utilizes both milk- and plant-derived oligosaccharides.</title>
        <authorList>
            <person name="Orihara K."/>
            <person name="Yahagi K."/>
            <person name="Saito Y."/>
            <person name="Watanabe Y."/>
            <person name="Sasai T."/>
            <person name="Hara T."/>
            <person name="Tsukuda N."/>
            <person name="Oki K."/>
            <person name="Fujimoto J."/>
            <person name="Matsuki T."/>
        </authorList>
    </citation>
    <scope>NUCLEOTIDE SEQUENCE</scope>
    <source>
        <strain evidence="5">YIT 13062</strain>
    </source>
</reference>
<evidence type="ECO:0000256" key="2">
    <source>
        <dbReference type="SAM" id="MobiDB-lite"/>
    </source>
</evidence>
<evidence type="ECO:0000259" key="4">
    <source>
        <dbReference type="SMART" id="SM01095"/>
    </source>
</evidence>
<dbReference type="InterPro" id="IPR036779">
    <property type="entry name" value="LysM_dom_sf"/>
</dbReference>
<dbReference type="SUPFAM" id="SSF51445">
    <property type="entry name" value="(Trans)glycosidases"/>
    <property type="match status" value="1"/>
</dbReference>
<evidence type="ECO:0000313" key="5">
    <source>
        <dbReference type="EMBL" id="MDH7890039.1"/>
    </source>
</evidence>
<comment type="caution">
    <text evidence="5">The sequence shown here is derived from an EMBL/GenBank/DDBJ whole genome shotgun (WGS) entry which is preliminary data.</text>
</comment>
<comment type="similarity">
    <text evidence="1">Belongs to the glycosyl hydrolase 25 family.</text>
</comment>
<dbReference type="AlphaFoldDB" id="A0AA43P756"/>
<dbReference type="Proteomes" id="UP001161916">
    <property type="component" value="Unassembled WGS sequence"/>
</dbReference>
<dbReference type="SMART" id="SM00257">
    <property type="entry name" value="LysM"/>
    <property type="match status" value="2"/>
</dbReference>
<dbReference type="EMBL" id="JAOPMH010000007">
    <property type="protein sequence ID" value="MDH7890039.1"/>
    <property type="molecule type" value="Genomic_DNA"/>
</dbReference>
<dbReference type="InterPro" id="IPR017853">
    <property type="entry name" value="GH"/>
</dbReference>
<evidence type="ECO:0000256" key="1">
    <source>
        <dbReference type="ARBA" id="ARBA00010646"/>
    </source>
</evidence>
<dbReference type="InterPro" id="IPR013168">
    <property type="entry name" value="Cpl_7_lyso_C"/>
</dbReference>
<dbReference type="PROSITE" id="PS51904">
    <property type="entry name" value="GLYCOSYL_HYDROL_F25_2"/>
    <property type="match status" value="1"/>
</dbReference>
<dbReference type="GO" id="GO:0003796">
    <property type="term" value="F:lysozyme activity"/>
    <property type="evidence" value="ECO:0007669"/>
    <property type="project" value="InterPro"/>
</dbReference>